<accession>A0A0M3I1H5</accession>
<sequence length="95" mass="10799">MGRRCFFFAITYLCTDLRNYVKVHVDDRWAEVSITKLTTSDESANYRTFHRHDLEGSVIGAVNGPKIWSYPFTTVVISGRTSASKNVQILLNAKI</sequence>
<dbReference type="WBParaSite" id="ALUE_0001012801-mRNA-1">
    <property type="protein sequence ID" value="ALUE_0001012801-mRNA-1"/>
    <property type="gene ID" value="ALUE_0001012801"/>
</dbReference>
<name>A0A0M3I1H5_ASCLU</name>
<dbReference type="Proteomes" id="UP000036681">
    <property type="component" value="Unplaced"/>
</dbReference>
<keyword evidence="1" id="KW-1185">Reference proteome</keyword>
<proteinExistence type="predicted"/>
<reference evidence="2" key="1">
    <citation type="submission" date="2017-02" db="UniProtKB">
        <authorList>
            <consortium name="WormBaseParasite"/>
        </authorList>
    </citation>
    <scope>IDENTIFICATION</scope>
</reference>
<protein>
    <submittedName>
        <fullName evidence="2">NtCtMGAM_N domain-containing protein</fullName>
    </submittedName>
</protein>
<evidence type="ECO:0000313" key="1">
    <source>
        <dbReference type="Proteomes" id="UP000036681"/>
    </source>
</evidence>
<dbReference type="AlphaFoldDB" id="A0A0M3I1H5"/>
<organism evidence="1 2">
    <name type="scientific">Ascaris lumbricoides</name>
    <name type="common">Giant roundworm</name>
    <dbReference type="NCBI Taxonomy" id="6252"/>
    <lineage>
        <taxon>Eukaryota</taxon>
        <taxon>Metazoa</taxon>
        <taxon>Ecdysozoa</taxon>
        <taxon>Nematoda</taxon>
        <taxon>Chromadorea</taxon>
        <taxon>Rhabditida</taxon>
        <taxon>Spirurina</taxon>
        <taxon>Ascaridomorpha</taxon>
        <taxon>Ascaridoidea</taxon>
        <taxon>Ascarididae</taxon>
        <taxon>Ascaris</taxon>
    </lineage>
</organism>
<evidence type="ECO:0000313" key="2">
    <source>
        <dbReference type="WBParaSite" id="ALUE_0001012801-mRNA-1"/>
    </source>
</evidence>